<sequence length="128" mass="13780">MAAQPNFKDKDMQVAIGWVLRVGVIVSIAVVFFGGVVYLYRHGHSLTNYSTFNGVPDFVNPSGIINGILAFRGRAIIQAGILLLVATPVLRVCCSAIGFIAEKDWLYTAITIAVLLIIFISMLTGHAG</sequence>
<keyword evidence="1" id="KW-1133">Transmembrane helix</keyword>
<feature type="transmembrane region" description="Helical" evidence="1">
    <location>
        <begin position="106"/>
        <end position="125"/>
    </location>
</feature>
<keyword evidence="3" id="KW-1185">Reference proteome</keyword>
<reference evidence="2 3" key="1">
    <citation type="submission" date="2020-10" db="EMBL/GenBank/DDBJ databases">
        <title>Mucilaginibacter mali sp. nov., isolated from rhizosphere soil of apple orchard.</title>
        <authorList>
            <person name="Lee J.-S."/>
            <person name="Kim H.S."/>
            <person name="Kim J.-S."/>
        </authorList>
    </citation>
    <scope>NUCLEOTIDE SEQUENCE [LARGE SCALE GENOMIC DNA]</scope>
    <source>
        <strain evidence="2 3">KCTC 23157</strain>
    </source>
</reference>
<dbReference type="EMBL" id="JADFFM010000001">
    <property type="protein sequence ID" value="MBE9667081.1"/>
    <property type="molecule type" value="Genomic_DNA"/>
</dbReference>
<accession>A0ABR9XIJ3</accession>
<keyword evidence="1" id="KW-0812">Transmembrane</keyword>
<dbReference type="InterPro" id="IPR012861">
    <property type="entry name" value="DUF1634"/>
</dbReference>
<protein>
    <submittedName>
        <fullName evidence="2">DUF1634 domain-containing protein</fullName>
    </submittedName>
</protein>
<dbReference type="RefSeq" id="WP_194106432.1">
    <property type="nucleotide sequence ID" value="NZ_JADFFM010000001.1"/>
</dbReference>
<organism evidence="2 3">
    <name type="scientific">Mucilaginibacter boryungensis</name>
    <dbReference type="NCBI Taxonomy" id="768480"/>
    <lineage>
        <taxon>Bacteria</taxon>
        <taxon>Pseudomonadati</taxon>
        <taxon>Bacteroidota</taxon>
        <taxon>Sphingobacteriia</taxon>
        <taxon>Sphingobacteriales</taxon>
        <taxon>Sphingobacteriaceae</taxon>
        <taxon>Mucilaginibacter</taxon>
    </lineage>
</organism>
<evidence type="ECO:0000256" key="1">
    <source>
        <dbReference type="SAM" id="Phobius"/>
    </source>
</evidence>
<evidence type="ECO:0000313" key="2">
    <source>
        <dbReference type="EMBL" id="MBE9667081.1"/>
    </source>
</evidence>
<gene>
    <name evidence="2" type="ORF">IRJ18_11975</name>
</gene>
<dbReference type="Proteomes" id="UP000632774">
    <property type="component" value="Unassembled WGS sequence"/>
</dbReference>
<feature type="transmembrane region" description="Helical" evidence="1">
    <location>
        <begin position="81"/>
        <end position="100"/>
    </location>
</feature>
<name>A0ABR9XIJ3_9SPHI</name>
<proteinExistence type="predicted"/>
<dbReference type="Pfam" id="PF07843">
    <property type="entry name" value="DUF1634"/>
    <property type="match status" value="1"/>
</dbReference>
<comment type="caution">
    <text evidence="2">The sequence shown here is derived from an EMBL/GenBank/DDBJ whole genome shotgun (WGS) entry which is preliminary data.</text>
</comment>
<feature type="transmembrane region" description="Helical" evidence="1">
    <location>
        <begin position="15"/>
        <end position="40"/>
    </location>
</feature>
<evidence type="ECO:0000313" key="3">
    <source>
        <dbReference type="Proteomes" id="UP000632774"/>
    </source>
</evidence>
<keyword evidence="1" id="KW-0472">Membrane</keyword>